<dbReference type="PANTHER" id="PTHR28218">
    <property type="entry name" value="VPS4-ASSOCIATED PROTEIN 1"/>
    <property type="match status" value="1"/>
</dbReference>
<feature type="compositionally biased region" description="Basic and acidic residues" evidence="1">
    <location>
        <begin position="81"/>
        <end position="113"/>
    </location>
</feature>
<dbReference type="EMBL" id="JAODAN010000004">
    <property type="protein sequence ID" value="KAK1924588.1"/>
    <property type="molecule type" value="Genomic_DNA"/>
</dbReference>
<dbReference type="PANTHER" id="PTHR28218:SF1">
    <property type="entry name" value="VPS4-ASSOCIATED PROTEIN 1"/>
    <property type="match status" value="1"/>
</dbReference>
<protein>
    <submittedName>
        <fullName evidence="2">VPS4-associated protein 1</fullName>
    </submittedName>
</protein>
<comment type="caution">
    <text evidence="2">The sequence shown here is derived from an EMBL/GenBank/DDBJ whole genome shotgun (WGS) entry which is preliminary data.</text>
</comment>
<feature type="region of interest" description="Disordered" evidence="1">
    <location>
        <begin position="81"/>
        <end position="129"/>
    </location>
</feature>
<organism evidence="2 3">
    <name type="scientific">Papiliotrema laurentii</name>
    <name type="common">Cryptococcus laurentii</name>
    <dbReference type="NCBI Taxonomy" id="5418"/>
    <lineage>
        <taxon>Eukaryota</taxon>
        <taxon>Fungi</taxon>
        <taxon>Dikarya</taxon>
        <taxon>Basidiomycota</taxon>
        <taxon>Agaricomycotina</taxon>
        <taxon>Tremellomycetes</taxon>
        <taxon>Tremellales</taxon>
        <taxon>Rhynchogastremaceae</taxon>
        <taxon>Papiliotrema</taxon>
    </lineage>
</organism>
<dbReference type="AlphaFoldDB" id="A0AAD9FQY9"/>
<feature type="compositionally biased region" description="Basic and acidic residues" evidence="1">
    <location>
        <begin position="150"/>
        <end position="161"/>
    </location>
</feature>
<reference evidence="2" key="1">
    <citation type="submission" date="2023-02" db="EMBL/GenBank/DDBJ databases">
        <title>Identification and recombinant expression of a fungal hydrolase from Papiliotrema laurentii that hydrolyzes apple cutin and clears colloidal polyester polyurethane.</title>
        <authorList>
            <consortium name="DOE Joint Genome Institute"/>
            <person name="Roman V.A."/>
            <person name="Bojanowski C."/>
            <person name="Crable B.R."/>
            <person name="Wagner D.N."/>
            <person name="Hung C.S."/>
            <person name="Nadeau L.J."/>
            <person name="Schratz L."/>
            <person name="Haridas S."/>
            <person name="Pangilinan J."/>
            <person name="Lipzen A."/>
            <person name="Na H."/>
            <person name="Yan M."/>
            <person name="Ng V."/>
            <person name="Grigoriev I.V."/>
            <person name="Spatafora J.W."/>
            <person name="Barlow D."/>
            <person name="Biffinger J."/>
            <person name="Kelley-Loughnane N."/>
            <person name="Varaljay V.A."/>
            <person name="Crookes-Goodson W.J."/>
        </authorList>
    </citation>
    <scope>NUCLEOTIDE SEQUENCE</scope>
    <source>
        <strain evidence="2">5307AH</strain>
    </source>
</reference>
<dbReference type="GO" id="GO:0007034">
    <property type="term" value="P:vacuolar transport"/>
    <property type="evidence" value="ECO:0007669"/>
    <property type="project" value="TreeGrafter"/>
</dbReference>
<gene>
    <name evidence="2" type="ORF">DB88DRAFT_486052</name>
</gene>
<proteinExistence type="predicted"/>
<evidence type="ECO:0000313" key="2">
    <source>
        <dbReference type="EMBL" id="KAK1924588.1"/>
    </source>
</evidence>
<dbReference type="Proteomes" id="UP001182556">
    <property type="component" value="Unassembled WGS sequence"/>
</dbReference>
<accession>A0AAD9FQY9</accession>
<feature type="region of interest" description="Disordered" evidence="1">
    <location>
        <begin position="150"/>
        <end position="172"/>
    </location>
</feature>
<evidence type="ECO:0000256" key="1">
    <source>
        <dbReference type="SAM" id="MobiDB-lite"/>
    </source>
</evidence>
<feature type="compositionally biased region" description="Low complexity" evidence="1">
    <location>
        <begin position="114"/>
        <end position="129"/>
    </location>
</feature>
<dbReference type="InterPro" id="IPR013640">
    <property type="entry name" value="Vfa1"/>
</dbReference>
<dbReference type="Pfam" id="PF08432">
    <property type="entry name" value="Vfa1"/>
    <property type="match status" value="1"/>
</dbReference>
<keyword evidence="3" id="KW-1185">Reference proteome</keyword>
<name>A0AAD9FQY9_PAPLA</name>
<evidence type="ECO:0000313" key="3">
    <source>
        <dbReference type="Proteomes" id="UP001182556"/>
    </source>
</evidence>
<sequence>MSAFQNVYYERKVATPRPCYICKRPTPTVLSTIKTEDFLYTCDSHLLDPGFATLIPPTQTGPSAEDIQKVIADYHVREARKAEAAKGKNDEGKEEKNDAKDTKDPKKASDKGDTNPASPSAAPTSPALATHRKFALHRQIFEMRQHEIRKKEQGVKAREVGKGLPQVPRGMF</sequence>
<dbReference type="GO" id="GO:0005768">
    <property type="term" value="C:endosome"/>
    <property type="evidence" value="ECO:0007669"/>
    <property type="project" value="TreeGrafter"/>
</dbReference>